<dbReference type="Proteomes" id="UP000287969">
    <property type="component" value="Chromosome"/>
</dbReference>
<dbReference type="AlphaFoldDB" id="A0A410QH57"/>
<dbReference type="RefSeq" id="WP_071141217.1">
    <property type="nucleotide sequence ID" value="NZ_CP035282.1"/>
</dbReference>
<sequence length="542" mass="60498">MKYDLIIKNGFIVDGSGNPGFYGDVGIKNGKIIKVGSTVSGDADKIIDAEGNLVSPGFIDPHVHEELIVLNDNKFEVFLKQGVTTIISGNCGHSITPYSSSNIYEYMYKNGLIAQETVEKYNRDNPKWNNFSEYADCVTRKGTNINMGFLLGHGTIRWSVMGGSKDRKPTLEEGKEIERLVREGMEQGAFGISTGLSYIPSRYADTEELIEVAKIIKEYDGIYASHIRYYLGVKEAVKEAIKIGQESGVRVQVSHLTPTVPEAFDLILEARNNKVEIAADTIPRSTGHCTRKDRLIQFIMATSSKLFDLGIEGVKAALKTEEGRKEIMKDESLFGEDKSNIIIINTDNPELENRSVKDIAAEKGIDSDDLVLDLLADDNDNITFWLGGPVRGDFPYKTHEKNILDNPLVMVGSDTIFGEVDDPYAWYELQRRGAFPIFFNMYLEGGIKIEEIVKRVTSLPAQQFRIKNKGLLTEGKDADISIINIGKYYYPNPDEIDYKDPLKTADGVEYVIVNGKIALNKGKVLESYPGKVILKNEEEIKI</sequence>
<dbReference type="PANTHER" id="PTHR11647">
    <property type="entry name" value="HYDRANTOINASE/DIHYDROPYRIMIDINASE FAMILY MEMBER"/>
    <property type="match status" value="1"/>
</dbReference>
<proteinExistence type="predicted"/>
<dbReference type="InterPro" id="IPR011059">
    <property type="entry name" value="Metal-dep_hydrolase_composite"/>
</dbReference>
<dbReference type="SUPFAM" id="SSF51338">
    <property type="entry name" value="Composite domain of metallo-dependent hydrolases"/>
    <property type="match status" value="1"/>
</dbReference>
<feature type="domain" description="Amidohydrolase 3" evidence="1">
    <location>
        <begin position="403"/>
        <end position="517"/>
    </location>
</feature>
<organism evidence="2 3">
    <name type="scientific">Acidilutibacter cellobiosedens</name>
    <dbReference type="NCBI Taxonomy" id="2507161"/>
    <lineage>
        <taxon>Bacteria</taxon>
        <taxon>Bacillati</taxon>
        <taxon>Bacillota</taxon>
        <taxon>Tissierellia</taxon>
        <taxon>Tissierellales</taxon>
        <taxon>Acidilutibacteraceae</taxon>
        <taxon>Acidilutibacter</taxon>
    </lineage>
</organism>
<dbReference type="Gene3D" id="2.30.40.10">
    <property type="entry name" value="Urease, subunit C, domain 1"/>
    <property type="match status" value="1"/>
</dbReference>
<evidence type="ECO:0000259" key="1">
    <source>
        <dbReference type="Pfam" id="PF07969"/>
    </source>
</evidence>
<dbReference type="SUPFAM" id="SSF51556">
    <property type="entry name" value="Metallo-dependent hydrolases"/>
    <property type="match status" value="1"/>
</dbReference>
<name>A0A410QH57_9FIRM</name>
<dbReference type="OrthoDB" id="9775607at2"/>
<evidence type="ECO:0000313" key="3">
    <source>
        <dbReference type="Proteomes" id="UP000287969"/>
    </source>
</evidence>
<dbReference type="Gene3D" id="3.20.20.140">
    <property type="entry name" value="Metal-dependent hydrolases"/>
    <property type="match status" value="2"/>
</dbReference>
<gene>
    <name evidence="2" type="ORF">EQM13_17725</name>
</gene>
<protein>
    <submittedName>
        <fullName evidence="2">D-aminoacylase</fullName>
    </submittedName>
</protein>
<dbReference type="EMBL" id="CP035282">
    <property type="protein sequence ID" value="QAT63269.1"/>
    <property type="molecule type" value="Genomic_DNA"/>
</dbReference>
<reference evidence="3" key="1">
    <citation type="submission" date="2019-01" db="EMBL/GenBank/DDBJ databases">
        <title>Draft genomes of a novel of Sporanaerobacter strains.</title>
        <authorList>
            <person name="Ma S."/>
        </authorList>
    </citation>
    <scope>NUCLEOTIDE SEQUENCE [LARGE SCALE GENOMIC DNA]</scope>
    <source>
        <strain evidence="3">NJN-17</strain>
    </source>
</reference>
<feature type="domain" description="Amidohydrolase 3" evidence="1">
    <location>
        <begin position="45"/>
        <end position="199"/>
    </location>
</feature>
<keyword evidence="3" id="KW-1185">Reference proteome</keyword>
<evidence type="ECO:0000313" key="2">
    <source>
        <dbReference type="EMBL" id="QAT63269.1"/>
    </source>
</evidence>
<dbReference type="KEGG" id="spoa:EQM13_17725"/>
<accession>A0A410QH57</accession>
<dbReference type="GO" id="GO:0016810">
    <property type="term" value="F:hydrolase activity, acting on carbon-nitrogen (but not peptide) bonds"/>
    <property type="evidence" value="ECO:0007669"/>
    <property type="project" value="InterPro"/>
</dbReference>
<dbReference type="Pfam" id="PF07969">
    <property type="entry name" value="Amidohydro_3"/>
    <property type="match status" value="2"/>
</dbReference>
<dbReference type="PANTHER" id="PTHR11647:SF1">
    <property type="entry name" value="COLLAPSIN RESPONSE MEDIATOR PROTEIN"/>
    <property type="match status" value="1"/>
</dbReference>
<dbReference type="InterPro" id="IPR013108">
    <property type="entry name" value="Amidohydro_3"/>
</dbReference>
<dbReference type="InterPro" id="IPR050378">
    <property type="entry name" value="Metallo-dep_Hydrolases_sf"/>
</dbReference>
<dbReference type="InterPro" id="IPR032466">
    <property type="entry name" value="Metal_Hydrolase"/>
</dbReference>